<name>A0A0H2S0M0_9AGAM</name>
<dbReference type="EMBL" id="KQ085931">
    <property type="protein sequence ID" value="KLO15333.1"/>
    <property type="molecule type" value="Genomic_DNA"/>
</dbReference>
<evidence type="ECO:0000313" key="1">
    <source>
        <dbReference type="EMBL" id="KLO15333.1"/>
    </source>
</evidence>
<gene>
    <name evidence="1" type="ORF">SCHPADRAFT_269792</name>
</gene>
<organism evidence="1 2">
    <name type="scientific">Schizopora paradoxa</name>
    <dbReference type="NCBI Taxonomy" id="27342"/>
    <lineage>
        <taxon>Eukaryota</taxon>
        <taxon>Fungi</taxon>
        <taxon>Dikarya</taxon>
        <taxon>Basidiomycota</taxon>
        <taxon>Agaricomycotina</taxon>
        <taxon>Agaricomycetes</taxon>
        <taxon>Hymenochaetales</taxon>
        <taxon>Schizoporaceae</taxon>
        <taxon>Schizopora</taxon>
    </lineage>
</organism>
<dbReference type="OrthoDB" id="2802834at2759"/>
<proteinExistence type="predicted"/>
<accession>A0A0H2S0M0</accession>
<dbReference type="InParanoid" id="A0A0H2S0M0"/>
<evidence type="ECO:0000313" key="2">
    <source>
        <dbReference type="Proteomes" id="UP000053477"/>
    </source>
</evidence>
<sequence>MEGHPVPRKLETDMHDVVSSWLARDHPIPEHWKPHTDPINAMPYSELRDLGVKGCTDLARQTRDTAMRLESLSRTFHALSGAIYTEYRSALDNFVAATNMASLITLPNETLSRIFEFVVNGDDEFPVRARRDAAVTLSHICKYFRDTALSCAELWANITGNSDLAALCLSRSKNVPLDLDVRIGYSQRGIPETYHFTFDKLLQEALNHSNRWRSLRIQYMFCKGFDDSDTDFIRGSEFTEAFRGLDAPSLESLLIESNSSLLGACYAYTELEGWRAPNLRFATFEHYFPLRFPALANVTNLVLSHRLGQIPLDELVKDLSRMTSLEELNLTIYGGAFPNPDANPTERTYLPSVKILKIYVHHAGMPFGMMSPTRALFSSLFFPELEDLNVTLHGQFQKKYDASGFEDNG</sequence>
<dbReference type="Proteomes" id="UP000053477">
    <property type="component" value="Unassembled WGS sequence"/>
</dbReference>
<dbReference type="AlphaFoldDB" id="A0A0H2S0M0"/>
<protein>
    <submittedName>
        <fullName evidence="1">Uncharacterized protein</fullName>
    </submittedName>
</protein>
<reference evidence="1 2" key="1">
    <citation type="submission" date="2015-04" db="EMBL/GenBank/DDBJ databases">
        <title>Complete genome sequence of Schizopora paradoxa KUC8140, a cosmopolitan wood degrader in East Asia.</title>
        <authorList>
            <consortium name="DOE Joint Genome Institute"/>
            <person name="Min B."/>
            <person name="Park H."/>
            <person name="Jang Y."/>
            <person name="Kim J.-J."/>
            <person name="Kim K.H."/>
            <person name="Pangilinan J."/>
            <person name="Lipzen A."/>
            <person name="Riley R."/>
            <person name="Grigoriev I.V."/>
            <person name="Spatafora J.W."/>
            <person name="Choi I.-G."/>
        </authorList>
    </citation>
    <scope>NUCLEOTIDE SEQUENCE [LARGE SCALE GENOMIC DNA]</scope>
    <source>
        <strain evidence="1 2">KUC8140</strain>
    </source>
</reference>
<keyword evidence="2" id="KW-1185">Reference proteome</keyword>